<dbReference type="SMART" id="SM00382">
    <property type="entry name" value="AAA"/>
    <property type="match status" value="1"/>
</dbReference>
<dbReference type="GO" id="GO:0016887">
    <property type="term" value="F:ATP hydrolysis activity"/>
    <property type="evidence" value="ECO:0007669"/>
    <property type="project" value="InterPro"/>
</dbReference>
<evidence type="ECO:0000313" key="6">
    <source>
        <dbReference type="EMBL" id="SMH48310.1"/>
    </source>
</evidence>
<proteinExistence type="inferred from homology"/>
<dbReference type="InterPro" id="IPR003593">
    <property type="entry name" value="AAA+_ATPase"/>
</dbReference>
<dbReference type="PROSITE" id="PS00211">
    <property type="entry name" value="ABC_TRANSPORTER_1"/>
    <property type="match status" value="1"/>
</dbReference>
<name>A0A1X7PAX3_9MICO</name>
<evidence type="ECO:0000259" key="5">
    <source>
        <dbReference type="PROSITE" id="PS50893"/>
    </source>
</evidence>
<keyword evidence="7" id="KW-1185">Reference proteome</keyword>
<dbReference type="InterPro" id="IPR017871">
    <property type="entry name" value="ABC_transporter-like_CS"/>
</dbReference>
<dbReference type="RefSeq" id="WP_085477459.1">
    <property type="nucleotide sequence ID" value="NZ_FXBM01000003.1"/>
</dbReference>
<dbReference type="Pfam" id="PF00005">
    <property type="entry name" value="ABC_tran"/>
    <property type="match status" value="1"/>
</dbReference>
<dbReference type="PROSITE" id="PS50893">
    <property type="entry name" value="ABC_TRANSPORTER_2"/>
    <property type="match status" value="1"/>
</dbReference>
<evidence type="ECO:0000256" key="4">
    <source>
        <dbReference type="ARBA" id="ARBA00022840"/>
    </source>
</evidence>
<dbReference type="EMBL" id="FXBM01000003">
    <property type="protein sequence ID" value="SMH48310.1"/>
    <property type="molecule type" value="Genomic_DNA"/>
</dbReference>
<evidence type="ECO:0000256" key="1">
    <source>
        <dbReference type="ARBA" id="ARBA00005417"/>
    </source>
</evidence>
<protein>
    <submittedName>
        <fullName evidence="6">Putative ABC transport system ATP-binding protein</fullName>
    </submittedName>
</protein>
<gene>
    <name evidence="6" type="ORF">SAMN06295885_3029</name>
</gene>
<dbReference type="CDD" id="cd03255">
    <property type="entry name" value="ABC_MJ0796_LolCDE_FtsE"/>
    <property type="match status" value="1"/>
</dbReference>
<dbReference type="GO" id="GO:0098796">
    <property type="term" value="C:membrane protein complex"/>
    <property type="evidence" value="ECO:0007669"/>
    <property type="project" value="UniProtKB-ARBA"/>
</dbReference>
<dbReference type="OrthoDB" id="9802264at2"/>
<dbReference type="InterPro" id="IPR027417">
    <property type="entry name" value="P-loop_NTPase"/>
</dbReference>
<dbReference type="Gene3D" id="3.40.50.300">
    <property type="entry name" value="P-loop containing nucleotide triphosphate hydrolases"/>
    <property type="match status" value="1"/>
</dbReference>
<dbReference type="STRING" id="1891671.SAMN06295885_3029"/>
<evidence type="ECO:0000313" key="7">
    <source>
        <dbReference type="Proteomes" id="UP000193711"/>
    </source>
</evidence>
<dbReference type="InterPro" id="IPR003439">
    <property type="entry name" value="ABC_transporter-like_ATP-bd"/>
</dbReference>
<evidence type="ECO:0000256" key="3">
    <source>
        <dbReference type="ARBA" id="ARBA00022741"/>
    </source>
</evidence>
<dbReference type="AlphaFoldDB" id="A0A1X7PAX3"/>
<sequence length="240" mass="25682">MLTDRPYVEMEAVSKSYRSGGRRVTALRRATLSIEQGRFTVVLGPSGSGKSTLLNLLGGMDSATSGRIRVGDELISSFGDRRLTEYRRTRVGFVFQFYNLVPNLTAMENVALAASLVTDRVSAERRAHDGLERVGLGHRSGNFPGQLSGGEMQRVALARALAKRPALLLCDEPTGALDSRTGGQIMTLLQGTAGETGTAVVVVTHDHRIGATADRLIRLHDGDLVGDEVNIDPLPVSAIG</sequence>
<dbReference type="GO" id="GO:0022857">
    <property type="term" value="F:transmembrane transporter activity"/>
    <property type="evidence" value="ECO:0007669"/>
    <property type="project" value="UniProtKB-ARBA"/>
</dbReference>
<keyword evidence="2" id="KW-0813">Transport</keyword>
<keyword evidence="3" id="KW-0547">Nucleotide-binding</keyword>
<organism evidence="6 7">
    <name type="scientific">Rathayibacter oskolensis</name>
    <dbReference type="NCBI Taxonomy" id="1891671"/>
    <lineage>
        <taxon>Bacteria</taxon>
        <taxon>Bacillati</taxon>
        <taxon>Actinomycetota</taxon>
        <taxon>Actinomycetes</taxon>
        <taxon>Micrococcales</taxon>
        <taxon>Microbacteriaceae</taxon>
        <taxon>Rathayibacter</taxon>
    </lineage>
</organism>
<evidence type="ECO:0000256" key="2">
    <source>
        <dbReference type="ARBA" id="ARBA00022448"/>
    </source>
</evidence>
<dbReference type="Proteomes" id="UP000193711">
    <property type="component" value="Unassembled WGS sequence"/>
</dbReference>
<dbReference type="PANTHER" id="PTHR42798">
    <property type="entry name" value="LIPOPROTEIN-RELEASING SYSTEM ATP-BINDING PROTEIN LOLD"/>
    <property type="match status" value="1"/>
</dbReference>
<dbReference type="PANTHER" id="PTHR42798:SF2">
    <property type="entry name" value="ABC TRANSPORTER ATP-BINDING PROTEIN MG467-RELATED"/>
    <property type="match status" value="1"/>
</dbReference>
<accession>A0A1X7PAX3</accession>
<dbReference type="SUPFAM" id="SSF52540">
    <property type="entry name" value="P-loop containing nucleoside triphosphate hydrolases"/>
    <property type="match status" value="1"/>
</dbReference>
<dbReference type="InterPro" id="IPR017911">
    <property type="entry name" value="MacB-like_ATP-bd"/>
</dbReference>
<keyword evidence="4 6" id="KW-0067">ATP-binding</keyword>
<comment type="similarity">
    <text evidence="1">Belongs to the ABC transporter superfamily.</text>
</comment>
<dbReference type="FunFam" id="3.40.50.300:FF:000032">
    <property type="entry name" value="Export ABC transporter ATP-binding protein"/>
    <property type="match status" value="1"/>
</dbReference>
<dbReference type="GO" id="GO:0005524">
    <property type="term" value="F:ATP binding"/>
    <property type="evidence" value="ECO:0007669"/>
    <property type="project" value="UniProtKB-KW"/>
</dbReference>
<feature type="domain" description="ABC transporter" evidence="5">
    <location>
        <begin position="8"/>
        <end position="238"/>
    </location>
</feature>
<reference evidence="7" key="1">
    <citation type="submission" date="2017-04" db="EMBL/GenBank/DDBJ databases">
        <authorList>
            <person name="Varghese N."/>
            <person name="Submissions S."/>
        </authorList>
    </citation>
    <scope>NUCLEOTIDE SEQUENCE [LARGE SCALE GENOMIC DNA]</scope>
    <source>
        <strain evidence="7">VKM Ac-2121</strain>
    </source>
</reference>